<accession>F4P099</accession>
<dbReference type="HOGENOM" id="CLU_020201_0_0_1"/>
<dbReference type="GO" id="GO:0070939">
    <property type="term" value="C:Dsl1/NZR complex"/>
    <property type="evidence" value="ECO:0000318"/>
    <property type="project" value="GO_Central"/>
</dbReference>
<dbReference type="InterPro" id="IPR007528">
    <property type="entry name" value="RINT1_Tip20"/>
</dbReference>
<dbReference type="Gene3D" id="1.20.58.670">
    <property type="entry name" value="Dsl1p vesicle tethering complex, Tip20p subunit, domain D"/>
    <property type="match status" value="1"/>
</dbReference>
<dbReference type="PANTHER" id="PTHR13520">
    <property type="entry name" value="RAD50-INTERACTING PROTEIN 1 RINT-1"/>
    <property type="match status" value="1"/>
</dbReference>
<dbReference type="PANTHER" id="PTHR13520:SF0">
    <property type="entry name" value="RAD50-INTERACTING PROTEIN 1"/>
    <property type="match status" value="1"/>
</dbReference>
<dbReference type="GeneID" id="18242770"/>
<dbReference type="EMBL" id="GL882882">
    <property type="protein sequence ID" value="EGF81412.1"/>
    <property type="molecule type" value="Genomic_DNA"/>
</dbReference>
<dbReference type="GO" id="GO:0006888">
    <property type="term" value="P:endoplasmic reticulum to Golgi vesicle-mediated transport"/>
    <property type="evidence" value="ECO:0007669"/>
    <property type="project" value="InterPro"/>
</dbReference>
<reference evidence="1 2" key="1">
    <citation type="submission" date="2009-12" db="EMBL/GenBank/DDBJ databases">
        <title>The draft genome of Batrachochytrium dendrobatidis.</title>
        <authorList>
            <consortium name="US DOE Joint Genome Institute (JGI-PGF)"/>
            <person name="Kuo A."/>
            <person name="Salamov A."/>
            <person name="Schmutz J."/>
            <person name="Lucas S."/>
            <person name="Pitluck S."/>
            <person name="Rosenblum E."/>
            <person name="Stajich J."/>
            <person name="Eisen M."/>
            <person name="Grigoriev I.V."/>
        </authorList>
    </citation>
    <scope>NUCLEOTIDE SEQUENCE [LARGE SCALE GENOMIC DNA]</scope>
    <source>
        <strain evidence="2">JAM81 / FGSC 10211</strain>
    </source>
</reference>
<sequence length="715" mass="81625">MEQLLFISQEALADKLQETASLKADAEEKARLVSSHSKACISAIQTEAIQLKASLEEGRVSILKLANSFKASKDPKLSQLSSSLALIKRLEAAEAELQSLCKIHESEEFIHNCINRNDLASAIDHYCSHFGLPESTIKPSSVDLDAPFVNAHFMSASDYWRSSIHKCHALIHKKLSITAAPFLLEISWPKPIDEHSSKSVMSDLITLLGLSAKLQHPRSILDSSSLPTTPFAYMIEPVELLLSPIRKHFKFHFHGNLPTNSLERPDLYFKYILKIMKDQQSFFEESIQLLLDNDDGNSINTTTVFFQGLVDLITRKVCQDLHMLLDQPSLFLHTIEQVFLFEEQVQELLSFSVGATAFEKGCSLVILGNDTVFSVWVDLEKQAADTRFQKILSRSDKWDLTLSKMYDIDDDHMTVLADQTKSLLLVISERMSHLQLEHQRLVFLKSIQIPILLKYLDLMKQEHWHHQSTFIPVNDARYTLQFRGDRISHLARCLGSLHSISVFLSTYKTEQVEKMSVLIQEISKTAIDDIMLDICESLWEYEKRVNWLDNINDSSASEPVAISTTLQEPLQIMRHYFGCVEKSISPTLFRSLFLRPVTKLLDLRLWEKVIMRSQFSFYGGCQILLDMRLGFMNALQPFHPTPAALLPRILEASTILALPCKAKDTDSFDIYEFMLASIENSHDFPPMLERLDIFHLSIKDIQEVIGRRIETFGDF</sequence>
<dbReference type="OrthoDB" id="407410at2759"/>
<dbReference type="InParanoid" id="F4P099"/>
<organism evidence="1 2">
    <name type="scientific">Batrachochytrium dendrobatidis (strain JAM81 / FGSC 10211)</name>
    <name type="common">Frog chytrid fungus</name>
    <dbReference type="NCBI Taxonomy" id="684364"/>
    <lineage>
        <taxon>Eukaryota</taxon>
        <taxon>Fungi</taxon>
        <taxon>Fungi incertae sedis</taxon>
        <taxon>Chytridiomycota</taxon>
        <taxon>Chytridiomycota incertae sedis</taxon>
        <taxon>Chytridiomycetes</taxon>
        <taxon>Rhizophydiales</taxon>
        <taxon>Rhizophydiales incertae sedis</taxon>
        <taxon>Batrachochytrium</taxon>
    </lineage>
</organism>
<evidence type="ECO:0000313" key="1">
    <source>
        <dbReference type="EMBL" id="EGF81412.1"/>
    </source>
</evidence>
<dbReference type="InterPro" id="IPR042044">
    <property type="entry name" value="EXOC6PINT-1/Sec15/Tip20_C_dom2"/>
</dbReference>
<dbReference type="GO" id="GO:0060628">
    <property type="term" value="P:regulation of ER to Golgi vesicle-mediated transport"/>
    <property type="evidence" value="ECO:0000318"/>
    <property type="project" value="GO_Central"/>
</dbReference>
<dbReference type="Proteomes" id="UP000007241">
    <property type="component" value="Unassembled WGS sequence"/>
</dbReference>
<evidence type="ECO:0000313" key="2">
    <source>
        <dbReference type="Proteomes" id="UP000007241"/>
    </source>
</evidence>
<dbReference type="AlphaFoldDB" id="F4P099"/>
<keyword evidence="2" id="KW-1185">Reference proteome</keyword>
<gene>
    <name evidence="1" type="ORF">BATDEDRAFT_87351</name>
</gene>
<evidence type="ECO:0008006" key="3">
    <source>
        <dbReference type="Google" id="ProtNLM"/>
    </source>
</evidence>
<dbReference type="PROSITE" id="PS51386">
    <property type="entry name" value="RINT1_TIP20"/>
    <property type="match status" value="1"/>
</dbReference>
<proteinExistence type="predicted"/>
<dbReference type="RefSeq" id="XP_006678195.1">
    <property type="nucleotide sequence ID" value="XM_006678132.1"/>
</dbReference>
<dbReference type="GO" id="GO:0006890">
    <property type="term" value="P:retrograde vesicle-mediated transport, Golgi to endoplasmic reticulum"/>
    <property type="evidence" value="ECO:0000318"/>
    <property type="project" value="GO_Central"/>
</dbReference>
<protein>
    <recommendedName>
        <fullName evidence="3">RAD50-interacting protein 1</fullName>
    </recommendedName>
</protein>
<dbReference type="STRING" id="684364.F4P099"/>
<name>F4P099_BATDJ</name>
<dbReference type="OMA" id="RMCKLYS"/>
<dbReference type="FunCoup" id="F4P099">
    <property type="interactions" value="38"/>
</dbReference>
<dbReference type="Pfam" id="PF04437">
    <property type="entry name" value="RINT1_TIP1"/>
    <property type="match status" value="2"/>
</dbReference>